<feature type="domain" description="NAD(P)-binding" evidence="1">
    <location>
        <begin position="9"/>
        <end position="130"/>
    </location>
</feature>
<dbReference type="InterPro" id="IPR051604">
    <property type="entry name" value="Ergot_Alk_Oxidoreductase"/>
</dbReference>
<name>A0A138AXD4_9ACTN</name>
<evidence type="ECO:0000259" key="1">
    <source>
        <dbReference type="Pfam" id="PF13460"/>
    </source>
</evidence>
<proteinExistence type="predicted"/>
<evidence type="ECO:0000313" key="3">
    <source>
        <dbReference type="Proteomes" id="UP000070258"/>
    </source>
</evidence>
<dbReference type="RefSeq" id="WP_068569780.1">
    <property type="nucleotide sequence ID" value="NZ_LSRF01000001.1"/>
</dbReference>
<dbReference type="InterPro" id="IPR016040">
    <property type="entry name" value="NAD(P)-bd_dom"/>
</dbReference>
<dbReference type="Gene3D" id="3.40.50.720">
    <property type="entry name" value="NAD(P)-binding Rossmann-like Domain"/>
    <property type="match status" value="1"/>
</dbReference>
<reference evidence="3" key="1">
    <citation type="submission" date="2016-02" db="EMBL/GenBank/DDBJ databases">
        <authorList>
            <person name="Wen L."/>
            <person name="He K."/>
            <person name="Yang H."/>
        </authorList>
    </citation>
    <scope>NUCLEOTIDE SEQUENCE [LARGE SCALE GENOMIC DNA]</scope>
    <source>
        <strain evidence="3">JCM 15929</strain>
    </source>
</reference>
<dbReference type="SUPFAM" id="SSF51735">
    <property type="entry name" value="NAD(P)-binding Rossmann-fold domains"/>
    <property type="match status" value="1"/>
</dbReference>
<dbReference type="STRING" id="239498.AXK60_04305"/>
<gene>
    <name evidence="2" type="ORF">AXK60_04305</name>
</gene>
<evidence type="ECO:0000313" key="2">
    <source>
        <dbReference type="EMBL" id="KXP15091.1"/>
    </source>
</evidence>
<dbReference type="InterPro" id="IPR036291">
    <property type="entry name" value="NAD(P)-bd_dom_sf"/>
</dbReference>
<dbReference type="OrthoDB" id="3510772at2"/>
<dbReference type="PANTHER" id="PTHR43162">
    <property type="match status" value="1"/>
</dbReference>
<comment type="caution">
    <text evidence="2">The sequence shown here is derived from an EMBL/GenBank/DDBJ whole genome shotgun (WGS) entry which is preliminary data.</text>
</comment>
<organism evidence="2 3">
    <name type="scientific">Tsukamurella pseudospumae</name>
    <dbReference type="NCBI Taxonomy" id="239498"/>
    <lineage>
        <taxon>Bacteria</taxon>
        <taxon>Bacillati</taxon>
        <taxon>Actinomycetota</taxon>
        <taxon>Actinomycetes</taxon>
        <taxon>Mycobacteriales</taxon>
        <taxon>Tsukamurellaceae</taxon>
        <taxon>Tsukamurella</taxon>
    </lineage>
</organism>
<dbReference type="EMBL" id="LSRF01000001">
    <property type="protein sequence ID" value="KXP15091.1"/>
    <property type="molecule type" value="Genomic_DNA"/>
</dbReference>
<sequence length="285" mass="29904">MTGTILVTGATGTIGRRVVEQLTRAGAPVRATSRSTSNPLAGIETKLTGTRADDLLAGCVAVLVVAPALGTAPAERLRELLGAANAGTVQRLVLLSTASASDPMSPTGSHHRVLEETAAEFAGALHILRPVPLALNTIHWWGPTIRVAGLAEGPYIDVPMAPIDEVDVADVAARLLLSGDEPSGVIDLTGPHTLSSRAQIDVLARLLGTHIAVREIAPDEVRNRLGAAGVPAAAVESLLRSFHVAAERPLTVSGAVERITGRPAHTYEQWAERHLDAFQWPMMEA</sequence>
<dbReference type="Proteomes" id="UP000070258">
    <property type="component" value="Unassembled WGS sequence"/>
</dbReference>
<dbReference type="AlphaFoldDB" id="A0A138AXD4"/>
<protein>
    <recommendedName>
        <fullName evidence="1">NAD(P)-binding domain-containing protein</fullName>
    </recommendedName>
</protein>
<dbReference type="Pfam" id="PF13460">
    <property type="entry name" value="NAD_binding_10"/>
    <property type="match status" value="1"/>
</dbReference>
<dbReference type="PANTHER" id="PTHR43162:SF1">
    <property type="entry name" value="PRESTALK A DIFFERENTIATION PROTEIN A"/>
    <property type="match status" value="1"/>
</dbReference>
<accession>A0A138AXD4</accession>